<dbReference type="PROSITE" id="PS00210">
    <property type="entry name" value="HEMOCYANIN_2"/>
    <property type="match status" value="1"/>
</dbReference>
<dbReference type="InterPro" id="IPR008922">
    <property type="entry name" value="Di-copper_centre_dom_sf"/>
</dbReference>
<dbReference type="GO" id="GO:0046872">
    <property type="term" value="F:metal ion binding"/>
    <property type="evidence" value="ECO:0007669"/>
    <property type="project" value="UniProtKB-KW"/>
</dbReference>
<dbReference type="AlphaFoldDB" id="A0A1B2G381"/>
<dbReference type="InterPro" id="IPR002227">
    <property type="entry name" value="Tyrosinase_Cu-bd"/>
</dbReference>
<dbReference type="GO" id="GO:0006582">
    <property type="term" value="P:melanin metabolic process"/>
    <property type="evidence" value="ECO:0007669"/>
    <property type="project" value="UniProtKB-ARBA"/>
</dbReference>
<evidence type="ECO:0000256" key="7">
    <source>
        <dbReference type="ARBA" id="ARBA00023008"/>
    </source>
</evidence>
<evidence type="ECO:0000256" key="8">
    <source>
        <dbReference type="ARBA" id="ARBA00023033"/>
    </source>
</evidence>
<dbReference type="SUPFAM" id="SSF48050">
    <property type="entry name" value="Hemocyanin, N-terminal domain"/>
    <property type="match status" value="1"/>
</dbReference>
<dbReference type="InterPro" id="IPR036697">
    <property type="entry name" value="Hemocyanin_N_sf"/>
</dbReference>
<comment type="cofactor">
    <cofactor evidence="1">
        <name>Cu(2+)</name>
        <dbReference type="ChEBI" id="CHEBI:29036"/>
    </cofactor>
</comment>
<evidence type="ECO:0000256" key="5">
    <source>
        <dbReference type="ARBA" id="ARBA00022723"/>
    </source>
</evidence>
<dbReference type="InterPro" id="IPR005204">
    <property type="entry name" value="Hemocyanin_N"/>
</dbReference>
<evidence type="ECO:0000256" key="10">
    <source>
        <dbReference type="SAM" id="MobiDB-lite"/>
    </source>
</evidence>
<dbReference type="InterPro" id="IPR013788">
    <property type="entry name" value="Hemocyanin/hexamerin"/>
</dbReference>
<dbReference type="InterPro" id="IPR014756">
    <property type="entry name" value="Ig_E-set"/>
</dbReference>
<comment type="subcellular location">
    <subcellularLocation>
        <location evidence="2">Secreted</location>
    </subcellularLocation>
</comment>
<dbReference type="GO" id="GO:0004503">
    <property type="term" value="F:tyrosinase activity"/>
    <property type="evidence" value="ECO:0007669"/>
    <property type="project" value="UniProtKB-EC"/>
</dbReference>
<protein>
    <submittedName>
        <fullName evidence="12">Phenol oxidase 2</fullName>
        <ecNumber evidence="12">1.14.18.1</ecNumber>
    </submittedName>
</protein>
<dbReference type="SUPFAM" id="SSF48056">
    <property type="entry name" value="Di-copper centre-containing domain"/>
    <property type="match status" value="1"/>
</dbReference>
<dbReference type="GO" id="GO:0005576">
    <property type="term" value="C:extracellular region"/>
    <property type="evidence" value="ECO:0007669"/>
    <property type="project" value="UniProtKB-SubCell"/>
</dbReference>
<name>A0A1B2G381_RHOPR</name>
<comment type="similarity">
    <text evidence="3">Belongs to the tyrosinase family.</text>
</comment>
<reference evidence="12" key="1">
    <citation type="journal article" date="2016" name="Curr. Biol.">
        <title>Tyrosine Detoxification Is an Essential Trait in the Life History of Blood-Feeding Arthropods.</title>
        <authorList>
            <person name="Sterkel M."/>
            <person name="Perdomo H.D."/>
            <person name="Guizzo M.G."/>
            <person name="Barletta A.B."/>
            <person name="Nunes R.D."/>
            <person name="Dias F.A."/>
            <person name="Sorgine M.H."/>
            <person name="Oliveira P.L."/>
        </authorList>
    </citation>
    <scope>NUCLEOTIDE SEQUENCE</scope>
</reference>
<evidence type="ECO:0000256" key="9">
    <source>
        <dbReference type="ARBA" id="ARBA00023157"/>
    </source>
</evidence>
<dbReference type="PROSITE" id="PS00209">
    <property type="entry name" value="HEMOCYANIN_1"/>
    <property type="match status" value="1"/>
</dbReference>
<organism evidence="12">
    <name type="scientific">Rhodnius prolixus</name>
    <name type="common">Triatomid bug</name>
    <dbReference type="NCBI Taxonomy" id="13249"/>
    <lineage>
        <taxon>Eukaryota</taxon>
        <taxon>Metazoa</taxon>
        <taxon>Ecdysozoa</taxon>
        <taxon>Arthropoda</taxon>
        <taxon>Hexapoda</taxon>
        <taxon>Insecta</taxon>
        <taxon>Pterygota</taxon>
        <taxon>Neoptera</taxon>
        <taxon>Paraneoptera</taxon>
        <taxon>Hemiptera</taxon>
        <taxon>Heteroptera</taxon>
        <taxon>Panheteroptera</taxon>
        <taxon>Cimicomorpha</taxon>
        <taxon>Reduviidae</taxon>
        <taxon>Triatominae</taxon>
        <taxon>Rhodnius</taxon>
    </lineage>
</organism>
<dbReference type="Pfam" id="PF00372">
    <property type="entry name" value="Hemocyanin_M"/>
    <property type="match status" value="1"/>
</dbReference>
<dbReference type="FunFam" id="1.10.1280.10:FF:000004">
    <property type="entry name" value="Hemocyanin subunit 2"/>
    <property type="match status" value="1"/>
</dbReference>
<feature type="domain" description="Tyrosinase copper-binding" evidence="11">
    <location>
        <begin position="401"/>
        <end position="412"/>
    </location>
</feature>
<dbReference type="EC" id="1.14.18.1" evidence="12"/>
<dbReference type="InterPro" id="IPR000896">
    <property type="entry name" value="Hemocyanin/hexamerin_mid_dom"/>
</dbReference>
<keyword evidence="7" id="KW-0186">Copper</keyword>
<keyword evidence="6 12" id="KW-0560">Oxidoreductase</keyword>
<keyword evidence="8" id="KW-0503">Monooxygenase</keyword>
<feature type="region of interest" description="Disordered" evidence="10">
    <location>
        <begin position="680"/>
        <end position="716"/>
    </location>
</feature>
<evidence type="ECO:0000256" key="3">
    <source>
        <dbReference type="ARBA" id="ARBA00009928"/>
    </source>
</evidence>
<dbReference type="VEuPathDB" id="VectorBase:RPRC008282"/>
<dbReference type="InterPro" id="IPR037020">
    <property type="entry name" value="Hemocyanin_C_sf"/>
</dbReference>
<evidence type="ECO:0000313" key="12">
    <source>
        <dbReference type="EMBL" id="ANZ03352.1"/>
    </source>
</evidence>
<dbReference type="PANTHER" id="PTHR11511">
    <property type="entry name" value="LARVAL STORAGE PROTEIN/PHENOLOXIDASE"/>
    <property type="match status" value="1"/>
</dbReference>
<evidence type="ECO:0000259" key="11">
    <source>
        <dbReference type="PROSITE" id="PS00498"/>
    </source>
</evidence>
<accession>A0A1B2G381</accession>
<dbReference type="PANTHER" id="PTHR11511:SF4">
    <property type="entry name" value="PHENOLOXIDASE 2-RELATED"/>
    <property type="match status" value="1"/>
</dbReference>
<dbReference type="FunFam" id="2.60.40.1520:FF:000001">
    <property type="entry name" value="Hemocyanin subunit 2"/>
    <property type="match status" value="1"/>
</dbReference>
<evidence type="ECO:0000256" key="2">
    <source>
        <dbReference type="ARBA" id="ARBA00004613"/>
    </source>
</evidence>
<dbReference type="Gene3D" id="1.10.1280.10">
    <property type="entry name" value="Di-copper center containing domain from catechol oxidase"/>
    <property type="match status" value="1"/>
</dbReference>
<evidence type="ECO:0000256" key="6">
    <source>
        <dbReference type="ARBA" id="ARBA00023002"/>
    </source>
</evidence>
<dbReference type="SUPFAM" id="SSF81296">
    <property type="entry name" value="E set domains"/>
    <property type="match status" value="1"/>
</dbReference>
<dbReference type="PROSITE" id="PS00498">
    <property type="entry name" value="TYROSINASE_2"/>
    <property type="match status" value="1"/>
</dbReference>
<dbReference type="Gene3D" id="2.60.40.1520">
    <property type="entry name" value="Hemocyanin, C-terminal domain"/>
    <property type="match status" value="1"/>
</dbReference>
<dbReference type="InterPro" id="IPR005203">
    <property type="entry name" value="Hemocyanin_C"/>
</dbReference>
<dbReference type="Pfam" id="PF03723">
    <property type="entry name" value="Hemocyanin_C"/>
    <property type="match status" value="1"/>
</dbReference>
<dbReference type="EMBL" id="KX572148">
    <property type="protein sequence ID" value="ANZ03352.1"/>
    <property type="molecule type" value="mRNA"/>
</dbReference>
<dbReference type="Gene3D" id="1.20.1370.10">
    <property type="entry name" value="Hemocyanin, N-terminal domain"/>
    <property type="match status" value="1"/>
</dbReference>
<sequence length="716" mass="82153">MSSTRTNAESLLHLYDRPTEPVFMPKGVNNAIFEVPEDYLVDRYKPLGTNDLFNRLGGSGERIPVKRITLPDLSIPLQVERRAHFTLFLPLHRRCAGRLIEIFMGMRSLEDFISASVYCRDRLNPYLFIYALSVAILHRPDTKHLQIPSLCEVFPEKFMDGGVFSKAREESNIVPEGQRQPIEIPRDYTASDLDIEHRIAYFREDLGINLHHWHWHLVYPFDGPENIVRKDRRGEINFYMHQQIMARYNFERLCNNLARTKRLVNWREPIEEAYFPKLDSLVSSRVWPPRFANTKLSDINREMDQIRFDIQDMERWRDRIYAAIHSGAVLDSNGQTVELTEREGIDHLGNIIESSILSLNKNLYGDLHNLGHFIIGLCHDPDGRNLENYGVMADPTTTMRDPVFYRWHAFIDDICQEHKTTLPRYTTEQLDFPGVRITSAEIITQGQPKNRLSTFWQQSDVDFSRGLDFAPRGPVYARFTHLQHAPFNYKIQISNTGKNKTGTVRIFLAPKVDERGVPWLYRDQRNLFIELDKFVVNRGNNTVERNSSLSSVAVPFERTFRSLVNRPAEGSPDLEEFNYCGCGWPDHMLIPRGTEAGFPCTLFVMITNFTDDKVTQPSGTTGTACADAVSYCGLKDSLFPDKRPMGFPFDRPPRTGVDTIQQFLTPNMIIQDVAIQHTNRTVTPPAPPAQNRPTSSGNPGGLQSRPPQQSRPGGRN</sequence>
<dbReference type="PRINTS" id="PR00187">
    <property type="entry name" value="HAEMOCYANIN"/>
</dbReference>
<dbReference type="Pfam" id="PF03722">
    <property type="entry name" value="Hemocyanin_N"/>
    <property type="match status" value="1"/>
</dbReference>
<keyword evidence="9" id="KW-1015">Disulfide bond</keyword>
<evidence type="ECO:0000256" key="4">
    <source>
        <dbReference type="ARBA" id="ARBA00022525"/>
    </source>
</evidence>
<keyword evidence="4" id="KW-0964">Secreted</keyword>
<proteinExistence type="evidence at transcript level"/>
<feature type="compositionally biased region" description="Polar residues" evidence="10">
    <location>
        <begin position="705"/>
        <end position="716"/>
    </location>
</feature>
<evidence type="ECO:0000256" key="1">
    <source>
        <dbReference type="ARBA" id="ARBA00001973"/>
    </source>
</evidence>
<keyword evidence="5" id="KW-0479">Metal-binding</keyword>